<evidence type="ECO:0000256" key="8">
    <source>
        <dbReference type="PIRNR" id="PIRNR000194"/>
    </source>
</evidence>
<keyword evidence="5 8" id="KW-0521">NADP</keyword>
<dbReference type="GO" id="GO:0046654">
    <property type="term" value="P:tetrahydrofolate biosynthetic process"/>
    <property type="evidence" value="ECO:0007669"/>
    <property type="project" value="UniProtKB-UniPathway"/>
</dbReference>
<protein>
    <recommendedName>
        <fullName evidence="3 8">Dihydrofolate reductase</fullName>
        <ecNumber evidence="3 8">1.5.1.3</ecNumber>
    </recommendedName>
</protein>
<comment type="catalytic activity">
    <reaction evidence="8">
        <text>(6S)-5,6,7,8-tetrahydrofolate + NADP(+) = 7,8-dihydrofolate + NADPH + H(+)</text>
        <dbReference type="Rhea" id="RHEA:15009"/>
        <dbReference type="ChEBI" id="CHEBI:15378"/>
        <dbReference type="ChEBI" id="CHEBI:57451"/>
        <dbReference type="ChEBI" id="CHEBI:57453"/>
        <dbReference type="ChEBI" id="CHEBI:57783"/>
        <dbReference type="ChEBI" id="CHEBI:58349"/>
        <dbReference type="EC" id="1.5.1.3"/>
    </reaction>
</comment>
<sequence length="167" mass="19388">MIMKVSLIAALTIDRIIGKSNSIPWILPDDLKWFKYHTLNKPIIMGRLTFESIGKPLPNRWNIVVSKNQPIIKKGITWVNSLRQALLVATEAAEAEEIMIIGGGNVYEQMIKIADRLYLTHVYLKVKGDTIFPEYKPNEWHVIFTEFHAANEKNIYNYCFEILDRRL</sequence>
<dbReference type="GO" id="GO:0004146">
    <property type="term" value="F:dihydrofolate reductase activity"/>
    <property type="evidence" value="ECO:0007669"/>
    <property type="project" value="UniProtKB-EC"/>
</dbReference>
<dbReference type="STRING" id="476281.ICMP_320"/>
<proteinExistence type="inferred from homology"/>
<dbReference type="InterPro" id="IPR012259">
    <property type="entry name" value="DHFR"/>
</dbReference>
<dbReference type="PANTHER" id="PTHR48069">
    <property type="entry name" value="DIHYDROFOLATE REDUCTASE"/>
    <property type="match status" value="1"/>
</dbReference>
<dbReference type="HOGENOM" id="CLU_043966_5_1_6"/>
<comment type="function">
    <text evidence="7 8">Key enzyme in folate metabolism. Catalyzes an essential reaction for de novo glycine and purine synthesis, and for DNA precursor synthesis.</text>
</comment>
<evidence type="ECO:0000259" key="9">
    <source>
        <dbReference type="PROSITE" id="PS51330"/>
    </source>
</evidence>
<dbReference type="PRINTS" id="PR00070">
    <property type="entry name" value="DHFR"/>
</dbReference>
<evidence type="ECO:0000313" key="10">
    <source>
        <dbReference type="EMBL" id="BAH83174.1"/>
    </source>
</evidence>
<name>C5WCW8_9ENTR</name>
<evidence type="ECO:0000256" key="1">
    <source>
        <dbReference type="ARBA" id="ARBA00004903"/>
    </source>
</evidence>
<dbReference type="PIRSF" id="PIRSF000194">
    <property type="entry name" value="DHFR"/>
    <property type="match status" value="1"/>
</dbReference>
<comment type="pathway">
    <text evidence="1 8">Cofactor biosynthesis; tetrahydrofolate biosynthesis; 5,6,7,8-tetrahydrofolate from 7,8-dihydrofolate: step 1/1.</text>
</comment>
<dbReference type="Proteomes" id="UP000061704">
    <property type="component" value="Chromosome"/>
</dbReference>
<evidence type="ECO:0000256" key="4">
    <source>
        <dbReference type="ARBA" id="ARBA00022563"/>
    </source>
</evidence>
<dbReference type="EMBL" id="AP010872">
    <property type="protein sequence ID" value="BAH83174.1"/>
    <property type="molecule type" value="Genomic_DNA"/>
</dbReference>
<dbReference type="Pfam" id="PF00186">
    <property type="entry name" value="DHFR_1"/>
    <property type="match status" value="1"/>
</dbReference>
<feature type="domain" description="DHFR" evidence="9">
    <location>
        <begin position="4"/>
        <end position="165"/>
    </location>
</feature>
<dbReference type="InterPro" id="IPR024072">
    <property type="entry name" value="DHFR-like_dom_sf"/>
</dbReference>
<dbReference type="GO" id="GO:0046655">
    <property type="term" value="P:folic acid metabolic process"/>
    <property type="evidence" value="ECO:0007669"/>
    <property type="project" value="TreeGrafter"/>
</dbReference>
<accession>C5WCW8</accession>
<dbReference type="GO" id="GO:0005829">
    <property type="term" value="C:cytosol"/>
    <property type="evidence" value="ECO:0007669"/>
    <property type="project" value="TreeGrafter"/>
</dbReference>
<gene>
    <name evidence="10" type="primary">folA</name>
    <name evidence="10" type="ORF">ICMP_320</name>
</gene>
<keyword evidence="11" id="KW-1185">Reference proteome</keyword>
<evidence type="ECO:0000256" key="6">
    <source>
        <dbReference type="ARBA" id="ARBA00023002"/>
    </source>
</evidence>
<evidence type="ECO:0000256" key="2">
    <source>
        <dbReference type="ARBA" id="ARBA00009539"/>
    </source>
</evidence>
<dbReference type="CDD" id="cd00209">
    <property type="entry name" value="DHFR"/>
    <property type="match status" value="1"/>
</dbReference>
<evidence type="ECO:0000313" key="11">
    <source>
        <dbReference type="Proteomes" id="UP000061704"/>
    </source>
</evidence>
<evidence type="ECO:0000256" key="3">
    <source>
        <dbReference type="ARBA" id="ARBA00012856"/>
    </source>
</evidence>
<dbReference type="PROSITE" id="PS51330">
    <property type="entry name" value="DHFR_2"/>
    <property type="match status" value="1"/>
</dbReference>
<dbReference type="GO" id="GO:0070401">
    <property type="term" value="F:NADP+ binding"/>
    <property type="evidence" value="ECO:0007669"/>
    <property type="project" value="UniProtKB-ARBA"/>
</dbReference>
<reference evidence="10 11" key="1">
    <citation type="journal article" date="2011" name="Genome Biol. Evol.">
        <title>Reductive evolution of bacterial genome in insect gut environment.</title>
        <authorList>
            <person name="Nikoh N."/>
            <person name="Hosokawa T."/>
            <person name="Ohshima K."/>
            <person name="Hattori M."/>
            <person name="Fukatsu T."/>
        </authorList>
    </citation>
    <scope>NUCLEOTIDE SEQUENCE [LARGE SCALE GENOMIC DNA]</scope>
    <source>
        <strain evidence="10 11">Mpkobe</strain>
    </source>
</reference>
<dbReference type="PANTHER" id="PTHR48069:SF3">
    <property type="entry name" value="DIHYDROFOLATE REDUCTASE"/>
    <property type="match status" value="1"/>
</dbReference>
<keyword evidence="6 8" id="KW-0560">Oxidoreductase</keyword>
<dbReference type="AlphaFoldDB" id="C5WCW8"/>
<evidence type="ECO:0000256" key="5">
    <source>
        <dbReference type="ARBA" id="ARBA00022857"/>
    </source>
</evidence>
<dbReference type="GO" id="GO:0046452">
    <property type="term" value="P:dihydrofolate metabolic process"/>
    <property type="evidence" value="ECO:0007669"/>
    <property type="project" value="TreeGrafter"/>
</dbReference>
<dbReference type="UniPathway" id="UPA00077">
    <property type="reaction ID" value="UER00158"/>
</dbReference>
<dbReference type="FunFam" id="3.40.430.10:FF:000001">
    <property type="entry name" value="Dihydrofolate reductase"/>
    <property type="match status" value="1"/>
</dbReference>
<dbReference type="KEGG" id="icp:ICMP_320"/>
<keyword evidence="4 8" id="KW-0554">One-carbon metabolism</keyword>
<dbReference type="NCBIfam" id="NF008037">
    <property type="entry name" value="PRK10769.1"/>
    <property type="match status" value="1"/>
</dbReference>
<dbReference type="Gene3D" id="3.40.430.10">
    <property type="entry name" value="Dihydrofolate Reductase, subunit A"/>
    <property type="match status" value="1"/>
</dbReference>
<dbReference type="EC" id="1.5.1.3" evidence="3 8"/>
<comment type="similarity">
    <text evidence="2 8">Belongs to the dihydrofolate reductase family.</text>
</comment>
<evidence type="ECO:0000256" key="7">
    <source>
        <dbReference type="ARBA" id="ARBA00025067"/>
    </source>
</evidence>
<organism evidence="10 11">
    <name type="scientific">Candidatus Ishikawaella capsulata Mpkobe</name>
    <dbReference type="NCBI Taxonomy" id="476281"/>
    <lineage>
        <taxon>Bacteria</taxon>
        <taxon>Pseudomonadati</taxon>
        <taxon>Pseudomonadota</taxon>
        <taxon>Gammaproteobacteria</taxon>
        <taxon>Enterobacterales</taxon>
        <taxon>Enterobacteriaceae</taxon>
        <taxon>Candidatus Ishikawella</taxon>
    </lineage>
</organism>
<dbReference type="GO" id="GO:0006730">
    <property type="term" value="P:one-carbon metabolic process"/>
    <property type="evidence" value="ECO:0007669"/>
    <property type="project" value="UniProtKB-KW"/>
</dbReference>
<dbReference type="SUPFAM" id="SSF53597">
    <property type="entry name" value="Dihydrofolate reductase-like"/>
    <property type="match status" value="1"/>
</dbReference>
<dbReference type="InterPro" id="IPR001796">
    <property type="entry name" value="DHFR_dom"/>
</dbReference>